<name>A0A7J6H8C0_CANSA</name>
<dbReference type="Proteomes" id="UP000583929">
    <property type="component" value="Unassembled WGS sequence"/>
</dbReference>
<dbReference type="InterPro" id="IPR011990">
    <property type="entry name" value="TPR-like_helical_dom_sf"/>
</dbReference>
<dbReference type="EMBL" id="JAATIQ010000062">
    <property type="protein sequence ID" value="KAF4390709.1"/>
    <property type="molecule type" value="Genomic_DNA"/>
</dbReference>
<comment type="caution">
    <text evidence="4">The sequence shown here is derived from an EMBL/GenBank/DDBJ whole genome shotgun (WGS) entry which is preliminary data.</text>
</comment>
<dbReference type="NCBIfam" id="TIGR00756">
    <property type="entry name" value="PPR"/>
    <property type="match status" value="5"/>
</dbReference>
<gene>
    <name evidence="4" type="ORF">G4B88_015599</name>
    <name evidence="3" type="ORF">G4B88_029072</name>
</gene>
<keyword evidence="5" id="KW-1185">Reference proteome</keyword>
<feature type="repeat" description="PPR" evidence="2">
    <location>
        <begin position="178"/>
        <end position="212"/>
    </location>
</feature>
<dbReference type="Pfam" id="PF20431">
    <property type="entry name" value="E_motif"/>
    <property type="match status" value="1"/>
</dbReference>
<dbReference type="FunFam" id="1.25.40.10:FF:001394">
    <property type="entry name" value="Pentatricopeptide repeat-containing protein At3g28660"/>
    <property type="match status" value="1"/>
</dbReference>
<keyword evidence="1" id="KW-0677">Repeat</keyword>
<evidence type="ECO:0000256" key="1">
    <source>
        <dbReference type="ARBA" id="ARBA00022737"/>
    </source>
</evidence>
<reference evidence="4 5" key="1">
    <citation type="journal article" date="2020" name="bioRxiv">
        <title>Sequence and annotation of 42 cannabis genomes reveals extensive copy number variation in cannabinoid synthesis and pathogen resistance genes.</title>
        <authorList>
            <person name="Mckernan K.J."/>
            <person name="Helbert Y."/>
            <person name="Kane L.T."/>
            <person name="Ebling H."/>
            <person name="Zhang L."/>
            <person name="Liu B."/>
            <person name="Eaton Z."/>
            <person name="Mclaughlin S."/>
            <person name="Kingan S."/>
            <person name="Baybayan P."/>
            <person name="Concepcion G."/>
            <person name="Jordan M."/>
            <person name="Riva A."/>
            <person name="Barbazuk W."/>
            <person name="Harkins T."/>
        </authorList>
    </citation>
    <scope>NUCLEOTIDE SEQUENCE [LARGE SCALE GENOMIC DNA]</scope>
    <source>
        <strain evidence="5">cv. Jamaican Lion 4</strain>
        <strain evidence="4">Father</strain>
        <tissue evidence="4">Leaf</tissue>
    </source>
</reference>
<dbReference type="AlphaFoldDB" id="A0A7J6H8C0"/>
<dbReference type="InterPro" id="IPR002885">
    <property type="entry name" value="PPR_rpt"/>
</dbReference>
<proteinExistence type="predicted"/>
<dbReference type="PANTHER" id="PTHR47926:SF537">
    <property type="entry name" value="PENTACOTRIPEPTIDE-REPEAT REGION OF PRORP DOMAIN-CONTAINING PROTEIN"/>
    <property type="match status" value="1"/>
</dbReference>
<sequence length="501" mass="56486">MTQLQLQAWKRCMSLAQRCANMSQLKPIHSIFITHGLHLDNYAISKLVTFSALSDSGDLSYASRLFNHIEKPNSYIYNTLIRAYSRSSKPHLALCYFKLMLRTCDELVICDHCTFHFVLLACVNGVWLIEGKQIHNWVVKNGLGLLDGHVQTALIRLYAECKVMGDARKVFDEIPQRDQFQWNVLMNGYIRCGFASEALKAFQDMLAIGFEPDEFCVVTALMACNHLGALWQGTRVHEYTKERKGFESDIFVGTALVDMYAKCGCLDMAVEVFENMPKRNVFSWAAIIGGLALHGHARKAIHCLERMQMEDGIKPDGVVLLGVLVACTHAGLQNEGQLLLHNMRSQYGISPKHEHYSCVVDLLCRAGKIREAHELIRNMPMKPLASVWGALLCGCRIHNNVDLAELAVKKLLQLENGDKTGEDGVYVQLSNIYLAAQRSEDAVRIRKMIGDRGIRKTPGWSMIEVEGKMNEFISGDVMHSCRFEICMMLDLLSSHMVKDPL</sequence>
<dbReference type="InterPro" id="IPR046960">
    <property type="entry name" value="PPR_At4g14850-like_plant"/>
</dbReference>
<dbReference type="GO" id="GO:0003723">
    <property type="term" value="F:RNA binding"/>
    <property type="evidence" value="ECO:0007669"/>
    <property type="project" value="InterPro"/>
</dbReference>
<dbReference type="FunFam" id="1.25.40.10:FF:000073">
    <property type="entry name" value="Pentatricopeptide repeat-containing protein chloroplastic"/>
    <property type="match status" value="1"/>
</dbReference>
<dbReference type="Pfam" id="PF01535">
    <property type="entry name" value="PPR"/>
    <property type="match status" value="5"/>
</dbReference>
<evidence type="ECO:0000256" key="2">
    <source>
        <dbReference type="PROSITE-ProRule" id="PRU00708"/>
    </source>
</evidence>
<evidence type="ECO:0000313" key="5">
    <source>
        <dbReference type="Proteomes" id="UP000583929"/>
    </source>
</evidence>
<evidence type="ECO:0008006" key="6">
    <source>
        <dbReference type="Google" id="ProtNLM"/>
    </source>
</evidence>
<dbReference type="GO" id="GO:0009451">
    <property type="term" value="P:RNA modification"/>
    <property type="evidence" value="ECO:0007669"/>
    <property type="project" value="InterPro"/>
</dbReference>
<dbReference type="InterPro" id="IPR046848">
    <property type="entry name" value="E_motif"/>
</dbReference>
<organism evidence="4 5">
    <name type="scientific">Cannabis sativa</name>
    <name type="common">Hemp</name>
    <name type="synonym">Marijuana</name>
    <dbReference type="NCBI Taxonomy" id="3483"/>
    <lineage>
        <taxon>Eukaryota</taxon>
        <taxon>Viridiplantae</taxon>
        <taxon>Streptophyta</taxon>
        <taxon>Embryophyta</taxon>
        <taxon>Tracheophyta</taxon>
        <taxon>Spermatophyta</taxon>
        <taxon>Magnoliopsida</taxon>
        <taxon>eudicotyledons</taxon>
        <taxon>Gunneridae</taxon>
        <taxon>Pentapetalae</taxon>
        <taxon>rosids</taxon>
        <taxon>fabids</taxon>
        <taxon>Rosales</taxon>
        <taxon>Cannabaceae</taxon>
        <taxon>Cannabis</taxon>
    </lineage>
</organism>
<dbReference type="EMBL" id="JAATIQ010000579">
    <property type="protein sequence ID" value="KAF4350906.1"/>
    <property type="molecule type" value="Genomic_DNA"/>
</dbReference>
<dbReference type="PROSITE" id="PS51375">
    <property type="entry name" value="PPR"/>
    <property type="match status" value="3"/>
</dbReference>
<feature type="repeat" description="PPR" evidence="2">
    <location>
        <begin position="249"/>
        <end position="283"/>
    </location>
</feature>
<dbReference type="PANTHER" id="PTHR47926">
    <property type="entry name" value="PENTATRICOPEPTIDE REPEAT-CONTAINING PROTEIN"/>
    <property type="match status" value="1"/>
</dbReference>
<dbReference type="Gene3D" id="1.25.40.10">
    <property type="entry name" value="Tetratricopeptide repeat domain"/>
    <property type="match status" value="3"/>
</dbReference>
<evidence type="ECO:0000313" key="4">
    <source>
        <dbReference type="EMBL" id="KAF4390709.1"/>
    </source>
</evidence>
<evidence type="ECO:0000313" key="3">
    <source>
        <dbReference type="EMBL" id="KAF4350906.1"/>
    </source>
</evidence>
<accession>A0A7J6H8C0</accession>
<protein>
    <recommendedName>
        <fullName evidence="6">Pentatricopeptide repeat-containing protein</fullName>
    </recommendedName>
</protein>
<feature type="repeat" description="PPR" evidence="2">
    <location>
        <begin position="73"/>
        <end position="103"/>
    </location>
</feature>
<dbReference type="FunFam" id="1.25.40.10:FF:001236">
    <property type="entry name" value="Pentatricopeptide repeat-containing protein At3g28660"/>
    <property type="match status" value="1"/>
</dbReference>